<keyword evidence="3" id="KW-1185">Reference proteome</keyword>
<accession>A0A1C6UW34</accession>
<feature type="transmembrane region" description="Helical" evidence="1">
    <location>
        <begin position="6"/>
        <end position="30"/>
    </location>
</feature>
<organism evidence="2 3">
    <name type="scientific">Micromonospora eburnea</name>
    <dbReference type="NCBI Taxonomy" id="227316"/>
    <lineage>
        <taxon>Bacteria</taxon>
        <taxon>Bacillati</taxon>
        <taxon>Actinomycetota</taxon>
        <taxon>Actinomycetes</taxon>
        <taxon>Micromonosporales</taxon>
        <taxon>Micromonosporaceae</taxon>
        <taxon>Micromonospora</taxon>
    </lineage>
</organism>
<evidence type="ECO:0000313" key="2">
    <source>
        <dbReference type="EMBL" id="SCL58208.1"/>
    </source>
</evidence>
<proteinExistence type="predicted"/>
<keyword evidence="1" id="KW-1133">Transmembrane helix</keyword>
<feature type="transmembrane region" description="Helical" evidence="1">
    <location>
        <begin position="118"/>
        <end position="140"/>
    </location>
</feature>
<evidence type="ECO:0008006" key="4">
    <source>
        <dbReference type="Google" id="ProtNLM"/>
    </source>
</evidence>
<evidence type="ECO:0000313" key="3">
    <source>
        <dbReference type="Proteomes" id="UP000199696"/>
    </source>
</evidence>
<protein>
    <recommendedName>
        <fullName evidence="4">DUF3592 domain-containing protein</fullName>
    </recommendedName>
</protein>
<dbReference type="EMBL" id="FMHY01000002">
    <property type="protein sequence ID" value="SCL58208.1"/>
    <property type="molecule type" value="Genomic_DNA"/>
</dbReference>
<name>A0A1C6UW34_9ACTN</name>
<gene>
    <name evidence="2" type="ORF">GA0070604_3779</name>
</gene>
<evidence type="ECO:0000256" key="1">
    <source>
        <dbReference type="SAM" id="Phobius"/>
    </source>
</evidence>
<sequence>MTTMESAFLVAGLACGATCLVLLRRVLIIVRLVLRGRRTRGWCAKRQMIHSASAGSAMGNSHPEFTFAFRTADGETVEFKDRPGAFGYEEGAPVRVCYDAARPHKRATIAGPDTWGPVYVRLLVALPMGLVSYVALVTLAREWGFFGPR</sequence>
<keyword evidence="1" id="KW-0472">Membrane</keyword>
<keyword evidence="1" id="KW-0812">Transmembrane</keyword>
<dbReference type="Proteomes" id="UP000199696">
    <property type="component" value="Unassembled WGS sequence"/>
</dbReference>
<reference evidence="3" key="1">
    <citation type="submission" date="2016-06" db="EMBL/GenBank/DDBJ databases">
        <authorList>
            <person name="Varghese N."/>
            <person name="Submissions Spin"/>
        </authorList>
    </citation>
    <scope>NUCLEOTIDE SEQUENCE [LARGE SCALE GENOMIC DNA]</scope>
    <source>
        <strain evidence="3">DSM 44814</strain>
    </source>
</reference>
<dbReference type="STRING" id="227316.GA0070604_3779"/>
<dbReference type="AlphaFoldDB" id="A0A1C6UW34"/>
<dbReference type="OrthoDB" id="4313584at2"/>
<dbReference type="RefSeq" id="WP_091119820.1">
    <property type="nucleotide sequence ID" value="NZ_FMHY01000002.1"/>
</dbReference>